<dbReference type="KEGG" id="afo:Afer_1542"/>
<evidence type="ECO:0000256" key="1">
    <source>
        <dbReference type="ARBA" id="ARBA00001974"/>
    </source>
</evidence>
<evidence type="ECO:0000313" key="7">
    <source>
        <dbReference type="EMBL" id="ACU54464.1"/>
    </source>
</evidence>
<dbReference type="GO" id="GO:0003955">
    <property type="term" value="F:NAD(P)H dehydrogenase (quinone) activity"/>
    <property type="evidence" value="ECO:0007669"/>
    <property type="project" value="TreeGrafter"/>
</dbReference>
<accession>C7M0F6</accession>
<protein>
    <submittedName>
        <fullName evidence="7">FAD-dependent pyridine nucleotide-disulphide oxidoreductase</fullName>
    </submittedName>
</protein>
<proteinExistence type="inferred from homology"/>
<dbReference type="HOGENOM" id="CLU_021377_7_1_11"/>
<dbReference type="PRINTS" id="PR00411">
    <property type="entry name" value="PNDRDTASEI"/>
</dbReference>
<dbReference type="PRINTS" id="PR00368">
    <property type="entry name" value="FADPNR"/>
</dbReference>
<organism evidence="7 8">
    <name type="scientific">Acidimicrobium ferrooxidans (strain DSM 10331 / JCM 15462 / NBRC 103882 / ICP)</name>
    <dbReference type="NCBI Taxonomy" id="525909"/>
    <lineage>
        <taxon>Bacteria</taxon>
        <taxon>Bacillati</taxon>
        <taxon>Actinomycetota</taxon>
        <taxon>Acidimicrobiia</taxon>
        <taxon>Acidimicrobiales</taxon>
        <taxon>Acidimicrobiaceae</taxon>
        <taxon>Acidimicrobium</taxon>
    </lineage>
</organism>
<evidence type="ECO:0000256" key="4">
    <source>
        <dbReference type="ARBA" id="ARBA00022827"/>
    </source>
</evidence>
<keyword evidence="3" id="KW-0285">Flavoprotein</keyword>
<name>C7M0F6_ACIFD</name>
<dbReference type="AlphaFoldDB" id="C7M0F6"/>
<dbReference type="EMBL" id="CP001631">
    <property type="protein sequence ID" value="ACU54464.1"/>
    <property type="molecule type" value="Genomic_DNA"/>
</dbReference>
<dbReference type="PANTHER" id="PTHR42913">
    <property type="entry name" value="APOPTOSIS-INDUCING FACTOR 1"/>
    <property type="match status" value="1"/>
</dbReference>
<gene>
    <name evidence="7" type="ordered locus">Afer_1542</name>
</gene>
<dbReference type="SUPFAM" id="SSF51905">
    <property type="entry name" value="FAD/NAD(P)-binding domain"/>
    <property type="match status" value="1"/>
</dbReference>
<dbReference type="InterPro" id="IPR036188">
    <property type="entry name" value="FAD/NAD-bd_sf"/>
</dbReference>
<dbReference type="InterPro" id="IPR051169">
    <property type="entry name" value="NADH-Q_oxidoreductase"/>
</dbReference>
<comment type="cofactor">
    <cofactor evidence="1">
        <name>FAD</name>
        <dbReference type="ChEBI" id="CHEBI:57692"/>
    </cofactor>
</comment>
<evidence type="ECO:0000259" key="6">
    <source>
        <dbReference type="Pfam" id="PF07992"/>
    </source>
</evidence>
<dbReference type="eggNOG" id="COG1252">
    <property type="taxonomic scope" value="Bacteria"/>
</dbReference>
<dbReference type="OrthoDB" id="9781621at2"/>
<dbReference type="Gene3D" id="3.50.50.100">
    <property type="match status" value="1"/>
</dbReference>
<reference evidence="7 8" key="1">
    <citation type="journal article" date="2009" name="Stand. Genomic Sci.">
        <title>Complete genome sequence of Acidimicrobium ferrooxidans type strain (ICP).</title>
        <authorList>
            <person name="Clum A."/>
            <person name="Nolan M."/>
            <person name="Lang E."/>
            <person name="Glavina Del Rio T."/>
            <person name="Tice H."/>
            <person name="Copeland A."/>
            <person name="Cheng J.F."/>
            <person name="Lucas S."/>
            <person name="Chen F."/>
            <person name="Bruce D."/>
            <person name="Goodwin L."/>
            <person name="Pitluck S."/>
            <person name="Ivanova N."/>
            <person name="Mavrommatis K."/>
            <person name="Mikhailova N."/>
            <person name="Pati A."/>
            <person name="Chen A."/>
            <person name="Palaniappan K."/>
            <person name="Goker M."/>
            <person name="Spring S."/>
            <person name="Land M."/>
            <person name="Hauser L."/>
            <person name="Chang Y.J."/>
            <person name="Jeffries C.C."/>
            <person name="Chain P."/>
            <person name="Bristow J."/>
            <person name="Eisen J.A."/>
            <person name="Markowitz V."/>
            <person name="Hugenholtz P."/>
            <person name="Kyrpides N.C."/>
            <person name="Klenk H.P."/>
            <person name="Lapidus A."/>
        </authorList>
    </citation>
    <scope>NUCLEOTIDE SEQUENCE [LARGE SCALE GENOMIC DNA]</scope>
    <source>
        <strain evidence="8">DSM 10331 / JCM 15462 / NBRC 103882 / ICP</strain>
    </source>
</reference>
<sequence>MVKTVDQDQSTQSQSGDLRQGSRPRVVVVGAGFAGLAAIEVLRDAPVELVVVDRHNFTTFQPLLYQVATAGLNAGDVAYPLRTVLRRARHAHFIQGTLAEVDAKRRFIGLEDGRIVDYDYLILGIGASASFFGIPGAEERSHTIYTLDAAVDVRNHIFQRFEYAASHGVHDGVLTFVVVGGGATGVELAGAIAELAHRALYTDFTMLGPDDVKVVLIEQRGRLLEAFHEDLSEYARRELRARGVTVLLNETVESVEEGLIVLKSGREIRNGLVLWAAGIAVPPVVSKLGLPTGRGGRIMVGSDLRVVGSDRIFAVGDVALSTNRDGAPLPQLAQPALQGGEHAARQILALLAGSETEPFRYRDKGIMATIGRRAAVAELAGGVRLHGTPAWVSWLLLHVAFLLGSRNKASVLMNWSWHYLSWGKGPRVILGG</sequence>
<dbReference type="PANTHER" id="PTHR42913:SF3">
    <property type="entry name" value="64 KDA MITOCHONDRIAL NADH DEHYDROGENASE (EUROFUNG)"/>
    <property type="match status" value="1"/>
</dbReference>
<dbReference type="STRING" id="525909.Afer_1542"/>
<keyword evidence="5" id="KW-0560">Oxidoreductase</keyword>
<evidence type="ECO:0000256" key="5">
    <source>
        <dbReference type="ARBA" id="ARBA00023002"/>
    </source>
</evidence>
<dbReference type="InterPro" id="IPR023753">
    <property type="entry name" value="FAD/NAD-binding_dom"/>
</dbReference>
<dbReference type="GO" id="GO:0019646">
    <property type="term" value="P:aerobic electron transport chain"/>
    <property type="evidence" value="ECO:0007669"/>
    <property type="project" value="TreeGrafter"/>
</dbReference>
<dbReference type="Pfam" id="PF07992">
    <property type="entry name" value="Pyr_redox_2"/>
    <property type="match status" value="1"/>
</dbReference>
<evidence type="ECO:0000256" key="3">
    <source>
        <dbReference type="ARBA" id="ARBA00022630"/>
    </source>
</evidence>
<comment type="similarity">
    <text evidence="2">Belongs to the NADH dehydrogenase family.</text>
</comment>
<keyword evidence="4" id="KW-0274">FAD</keyword>
<keyword evidence="8" id="KW-1185">Reference proteome</keyword>
<evidence type="ECO:0000313" key="8">
    <source>
        <dbReference type="Proteomes" id="UP000000771"/>
    </source>
</evidence>
<dbReference type="RefSeq" id="WP_015798943.1">
    <property type="nucleotide sequence ID" value="NC_013124.1"/>
</dbReference>
<dbReference type="Proteomes" id="UP000000771">
    <property type="component" value="Chromosome"/>
</dbReference>
<evidence type="ECO:0000256" key="2">
    <source>
        <dbReference type="ARBA" id="ARBA00005272"/>
    </source>
</evidence>
<feature type="domain" description="FAD/NAD(P)-binding" evidence="6">
    <location>
        <begin position="25"/>
        <end position="340"/>
    </location>
</feature>